<dbReference type="GO" id="GO:0006913">
    <property type="term" value="P:nucleocytoplasmic transport"/>
    <property type="evidence" value="ECO:0007669"/>
    <property type="project" value="TreeGrafter"/>
</dbReference>
<evidence type="ECO:0000256" key="3">
    <source>
        <dbReference type="ARBA" id="ARBA00022737"/>
    </source>
</evidence>
<dbReference type="Gene3D" id="3.80.10.10">
    <property type="entry name" value="Ribonuclease Inhibitor"/>
    <property type="match status" value="2"/>
</dbReference>
<evidence type="ECO:0000313" key="5">
    <source>
        <dbReference type="Proteomes" id="UP001224775"/>
    </source>
</evidence>
<reference evidence="4" key="1">
    <citation type="submission" date="2023-06" db="EMBL/GenBank/DDBJ databases">
        <title>Survivors Of The Sea: Transcriptome response of Skeletonema marinoi to long-term dormancy.</title>
        <authorList>
            <person name="Pinder M.I.M."/>
            <person name="Kourtchenko O."/>
            <person name="Robertson E.K."/>
            <person name="Larsson T."/>
            <person name="Maumus F."/>
            <person name="Osuna-Cruz C.M."/>
            <person name="Vancaester E."/>
            <person name="Stenow R."/>
            <person name="Vandepoele K."/>
            <person name="Ploug H."/>
            <person name="Bruchert V."/>
            <person name="Godhe A."/>
            <person name="Topel M."/>
        </authorList>
    </citation>
    <scope>NUCLEOTIDE SEQUENCE</scope>
    <source>
        <strain evidence="4">R05AC</strain>
    </source>
</reference>
<dbReference type="Pfam" id="PF13516">
    <property type="entry name" value="LRR_6"/>
    <property type="match status" value="4"/>
</dbReference>
<comment type="caution">
    <text evidence="4">The sequence shown here is derived from an EMBL/GenBank/DDBJ whole genome shotgun (WGS) entry which is preliminary data.</text>
</comment>
<dbReference type="InterPro" id="IPR032675">
    <property type="entry name" value="LRR_dom_sf"/>
</dbReference>
<evidence type="ECO:0000313" key="4">
    <source>
        <dbReference type="EMBL" id="KAK1738768.1"/>
    </source>
</evidence>
<dbReference type="GO" id="GO:0031267">
    <property type="term" value="F:small GTPase binding"/>
    <property type="evidence" value="ECO:0007669"/>
    <property type="project" value="TreeGrafter"/>
</dbReference>
<dbReference type="GO" id="GO:0005096">
    <property type="term" value="F:GTPase activator activity"/>
    <property type="evidence" value="ECO:0007669"/>
    <property type="project" value="UniProtKB-KW"/>
</dbReference>
<keyword evidence="5" id="KW-1185">Reference proteome</keyword>
<dbReference type="AlphaFoldDB" id="A0AAD8Y3Z4"/>
<name>A0AAD8Y3Z4_9STRA</name>
<keyword evidence="1" id="KW-0343">GTPase activation</keyword>
<dbReference type="SMART" id="SM00368">
    <property type="entry name" value="LRR_RI"/>
    <property type="match status" value="10"/>
</dbReference>
<evidence type="ECO:0000256" key="2">
    <source>
        <dbReference type="ARBA" id="ARBA00022614"/>
    </source>
</evidence>
<dbReference type="Proteomes" id="UP001224775">
    <property type="component" value="Unassembled WGS sequence"/>
</dbReference>
<dbReference type="PANTHER" id="PTHR24113">
    <property type="entry name" value="RAN GTPASE-ACTIVATING PROTEIN 1"/>
    <property type="match status" value="1"/>
</dbReference>
<accession>A0AAD8Y3Z4</accession>
<dbReference type="InterPro" id="IPR027038">
    <property type="entry name" value="RanGap"/>
</dbReference>
<dbReference type="GO" id="GO:0048471">
    <property type="term" value="C:perinuclear region of cytoplasm"/>
    <property type="evidence" value="ECO:0007669"/>
    <property type="project" value="TreeGrafter"/>
</dbReference>
<organism evidence="4 5">
    <name type="scientific">Skeletonema marinoi</name>
    <dbReference type="NCBI Taxonomy" id="267567"/>
    <lineage>
        <taxon>Eukaryota</taxon>
        <taxon>Sar</taxon>
        <taxon>Stramenopiles</taxon>
        <taxon>Ochrophyta</taxon>
        <taxon>Bacillariophyta</taxon>
        <taxon>Coscinodiscophyceae</taxon>
        <taxon>Thalassiosirophycidae</taxon>
        <taxon>Thalassiosirales</taxon>
        <taxon>Skeletonemataceae</taxon>
        <taxon>Skeletonema</taxon>
        <taxon>Skeletonema marinoi-dohrnii complex</taxon>
    </lineage>
</organism>
<dbReference type="GO" id="GO:0005829">
    <property type="term" value="C:cytosol"/>
    <property type="evidence" value="ECO:0007669"/>
    <property type="project" value="TreeGrafter"/>
</dbReference>
<proteinExistence type="predicted"/>
<protein>
    <submittedName>
        <fullName evidence="4">Leucine-rich repeat protein</fullName>
    </submittedName>
</protein>
<gene>
    <name evidence="4" type="ORF">QTG54_010798</name>
</gene>
<keyword evidence="2" id="KW-0433">Leucine-rich repeat</keyword>
<dbReference type="GO" id="GO:0005634">
    <property type="term" value="C:nucleus"/>
    <property type="evidence" value="ECO:0007669"/>
    <property type="project" value="TreeGrafter"/>
</dbReference>
<evidence type="ECO:0000256" key="1">
    <source>
        <dbReference type="ARBA" id="ARBA00022468"/>
    </source>
</evidence>
<keyword evidence="3" id="KW-0677">Repeat</keyword>
<dbReference type="PANTHER" id="PTHR24113:SF12">
    <property type="entry name" value="RAN GTPASE-ACTIVATING PROTEIN 1"/>
    <property type="match status" value="1"/>
</dbReference>
<dbReference type="InterPro" id="IPR001611">
    <property type="entry name" value="Leu-rich_rpt"/>
</dbReference>
<sequence length="521" mass="56210">MAWGSGAFNSCDKLLERVEKNDPTLKELVILPMKTFGAKDLERLSNAIGELDEQVDVFPLRWRYISCIVQYYVFCWMLNCLICPMQLTMYLTTENGVNTHLVSISASGHQLPPSSLKAFGNALSIQAQKQQKFGITSLAIGSKDMGDEGVIALCQGLAPSNGALLQHLDLGWKEIGKDGLYEIGRTFVHSTFLTQLDLSRNDFGKDGIVQLSKAVVEHHDDAVAFPALEQLILSECNIDSAGMDVLAKILLGQENTKRSKRMHLAIGSNPIGSAGCHSLVQLLSCADHGSIISHLQAAQCSIGDEGVGILSNGCHQHVEIMDISDNNITKDGAKKFAQSLSHSWPDLVELKIAKNELGSDGVSAMLASLVTRSDTGESTDSEKNSTLKNLDLSYTNCGAEGAKAALASGGLHTLRLFGNTIGSDGFDAIAPLLQGGHPNIENLDLGGNNAEEESVVRLLDSIADKKDDSTHSRLVVLEIGGNKFGDMAMEALTRLQSVWPELDVAHDKPVKESGWKDEDQD</sequence>
<dbReference type="SUPFAM" id="SSF52047">
    <property type="entry name" value="RNI-like"/>
    <property type="match status" value="1"/>
</dbReference>
<dbReference type="EMBL" id="JATAAI010000020">
    <property type="protein sequence ID" value="KAK1738768.1"/>
    <property type="molecule type" value="Genomic_DNA"/>
</dbReference>